<sequence>MCNLRILKIYNSPLGESIVRPSEDLQSLSDKLTYLQWDGYSSKIFPINFIPENLVELVMPNSQVEQLWSGVQPLGSLKKIDLSGCSNLTKTPDLSDALNLTNLTLEGCLSLGKFPELPRNVKNLNLSKTSIREVPSSIQRVSCLEIFDLSDCRNLESLPTAICKLKSLQSLYLSGCSKFRNFPEIVEPMERLAELELDRTAIKKLHPSIENLVGLVSLHLKMCQNLEFVPDSIYNISSLEYVSLWQCVRLKCPSPDDLPKYLDASRTVVPRVESSRTVLMRRRDSFSNVGSSTRRYNYLQRVPAETAGSSSNQQSYSDLMILNPEPKESRIAPSLREESILREESTLSKFFSTTLKWRTKG</sequence>
<accession>A0AA88CQK9</accession>
<evidence type="ECO:0000256" key="1">
    <source>
        <dbReference type="ARBA" id="ARBA00022614"/>
    </source>
</evidence>
<dbReference type="Proteomes" id="UP001187192">
    <property type="component" value="Unassembled WGS sequence"/>
</dbReference>
<dbReference type="PANTHER" id="PTHR11017">
    <property type="entry name" value="LEUCINE-RICH REPEAT-CONTAINING PROTEIN"/>
    <property type="match status" value="1"/>
</dbReference>
<protein>
    <recommendedName>
        <fullName evidence="3">Disease resistance R13L4/SHOC-2-like LRR domain-containing protein</fullName>
    </recommendedName>
</protein>
<dbReference type="InterPro" id="IPR011713">
    <property type="entry name" value="Leu-rich_rpt_3"/>
</dbReference>
<keyword evidence="2" id="KW-0677">Repeat</keyword>
<dbReference type="PANTHER" id="PTHR11017:SF574">
    <property type="entry name" value="ADP-RIBOSYL CYCLASE_CYCLIC ADP-RIBOSE HYDROLASE"/>
    <property type="match status" value="1"/>
</dbReference>
<name>A0AA88CQK9_FICCA</name>
<reference evidence="4" key="1">
    <citation type="submission" date="2023-07" db="EMBL/GenBank/DDBJ databases">
        <title>draft genome sequence of fig (Ficus carica).</title>
        <authorList>
            <person name="Takahashi T."/>
            <person name="Nishimura K."/>
        </authorList>
    </citation>
    <scope>NUCLEOTIDE SEQUENCE</scope>
</reference>
<keyword evidence="5" id="KW-1185">Reference proteome</keyword>
<keyword evidence="1" id="KW-0433">Leucine-rich repeat</keyword>
<feature type="domain" description="Disease resistance R13L4/SHOC-2-like LRR" evidence="3">
    <location>
        <begin position="94"/>
        <end position="197"/>
    </location>
</feature>
<dbReference type="InterPro" id="IPR032675">
    <property type="entry name" value="LRR_dom_sf"/>
</dbReference>
<dbReference type="InterPro" id="IPR055414">
    <property type="entry name" value="LRR_R13L4/SHOC2-like"/>
</dbReference>
<dbReference type="Pfam" id="PF07725">
    <property type="entry name" value="LRR_3"/>
    <property type="match status" value="1"/>
</dbReference>
<organism evidence="4 5">
    <name type="scientific">Ficus carica</name>
    <name type="common">Common fig</name>
    <dbReference type="NCBI Taxonomy" id="3494"/>
    <lineage>
        <taxon>Eukaryota</taxon>
        <taxon>Viridiplantae</taxon>
        <taxon>Streptophyta</taxon>
        <taxon>Embryophyta</taxon>
        <taxon>Tracheophyta</taxon>
        <taxon>Spermatophyta</taxon>
        <taxon>Magnoliopsida</taxon>
        <taxon>eudicotyledons</taxon>
        <taxon>Gunneridae</taxon>
        <taxon>Pentapetalae</taxon>
        <taxon>rosids</taxon>
        <taxon>fabids</taxon>
        <taxon>Rosales</taxon>
        <taxon>Moraceae</taxon>
        <taxon>Ficeae</taxon>
        <taxon>Ficus</taxon>
    </lineage>
</organism>
<dbReference type="Gene3D" id="3.80.10.10">
    <property type="entry name" value="Ribonuclease Inhibitor"/>
    <property type="match status" value="2"/>
</dbReference>
<dbReference type="EMBL" id="BTGU01000001">
    <property type="protein sequence ID" value="GMN26096.1"/>
    <property type="molecule type" value="Genomic_DNA"/>
</dbReference>
<comment type="caution">
    <text evidence="4">The sequence shown here is derived from an EMBL/GenBank/DDBJ whole genome shotgun (WGS) entry which is preliminary data.</text>
</comment>
<evidence type="ECO:0000259" key="3">
    <source>
        <dbReference type="Pfam" id="PF23598"/>
    </source>
</evidence>
<dbReference type="Pfam" id="PF23598">
    <property type="entry name" value="LRR_14"/>
    <property type="match status" value="1"/>
</dbReference>
<dbReference type="SUPFAM" id="SSF52058">
    <property type="entry name" value="L domain-like"/>
    <property type="match status" value="1"/>
</dbReference>
<dbReference type="InterPro" id="IPR044974">
    <property type="entry name" value="Disease_R_plants"/>
</dbReference>
<evidence type="ECO:0000313" key="5">
    <source>
        <dbReference type="Proteomes" id="UP001187192"/>
    </source>
</evidence>
<dbReference type="GO" id="GO:0006952">
    <property type="term" value="P:defense response"/>
    <property type="evidence" value="ECO:0007669"/>
    <property type="project" value="InterPro"/>
</dbReference>
<evidence type="ECO:0000313" key="4">
    <source>
        <dbReference type="EMBL" id="GMN26096.1"/>
    </source>
</evidence>
<dbReference type="AlphaFoldDB" id="A0AA88CQK9"/>
<proteinExistence type="predicted"/>
<gene>
    <name evidence="4" type="ORF">TIFTF001_001178</name>
</gene>
<evidence type="ECO:0000256" key="2">
    <source>
        <dbReference type="ARBA" id="ARBA00022737"/>
    </source>
</evidence>